<keyword evidence="1" id="KW-0812">Transmembrane</keyword>
<protein>
    <recommendedName>
        <fullName evidence="4">DUF3329 domain-containing protein</fullName>
    </recommendedName>
</protein>
<dbReference type="Proteomes" id="UP001375743">
    <property type="component" value="Unassembled WGS sequence"/>
</dbReference>
<feature type="transmembrane region" description="Helical" evidence="1">
    <location>
        <begin position="36"/>
        <end position="54"/>
    </location>
</feature>
<keyword evidence="3" id="KW-1185">Reference proteome</keyword>
<evidence type="ECO:0008006" key="4">
    <source>
        <dbReference type="Google" id="ProtNLM"/>
    </source>
</evidence>
<comment type="caution">
    <text evidence="2">The sequence shown here is derived from an EMBL/GenBank/DDBJ whole genome shotgun (WGS) entry which is preliminary data.</text>
</comment>
<proteinExistence type="predicted"/>
<dbReference type="RefSeq" id="WP_418158456.1">
    <property type="nucleotide sequence ID" value="NZ_JBBLZC010000004.1"/>
</dbReference>
<evidence type="ECO:0000256" key="1">
    <source>
        <dbReference type="SAM" id="Phobius"/>
    </source>
</evidence>
<accession>A0ABU8XQB7</accession>
<keyword evidence="1" id="KW-0472">Membrane</keyword>
<organism evidence="2 3">
    <name type="scientific">Benzoatithermus flavus</name>
    <dbReference type="NCBI Taxonomy" id="3108223"/>
    <lineage>
        <taxon>Bacteria</taxon>
        <taxon>Pseudomonadati</taxon>
        <taxon>Pseudomonadota</taxon>
        <taxon>Alphaproteobacteria</taxon>
        <taxon>Geminicoccales</taxon>
        <taxon>Geminicoccaceae</taxon>
        <taxon>Benzoatithermus</taxon>
    </lineage>
</organism>
<gene>
    <name evidence="2" type="ORF">U1T56_05550</name>
</gene>
<name>A0ABU8XQB7_9PROT</name>
<evidence type="ECO:0000313" key="3">
    <source>
        <dbReference type="Proteomes" id="UP001375743"/>
    </source>
</evidence>
<sequence>MAEPHPWLMPLSRRVAVLGLAVAWLAFEGWYEPGGLWFWLALGVVAYGVWDFFLSGTYPSRG</sequence>
<evidence type="ECO:0000313" key="2">
    <source>
        <dbReference type="EMBL" id="MEK0082605.1"/>
    </source>
</evidence>
<keyword evidence="1" id="KW-1133">Transmembrane helix</keyword>
<dbReference type="EMBL" id="JBBLZC010000004">
    <property type="protein sequence ID" value="MEK0082605.1"/>
    <property type="molecule type" value="Genomic_DNA"/>
</dbReference>
<reference evidence="2 3" key="1">
    <citation type="submission" date="2024-01" db="EMBL/GenBank/DDBJ databases">
        <title>Multi-omics insights into the function and evolution of sodium benzoate biodegradation pathways in Benzoatithermus flavus gen. nov., sp. nov. from hot spring.</title>
        <authorList>
            <person name="Hu C.-J."/>
            <person name="Li W.-J."/>
        </authorList>
    </citation>
    <scope>NUCLEOTIDE SEQUENCE [LARGE SCALE GENOMIC DNA]</scope>
    <source>
        <strain evidence="2 3">SYSU G07066</strain>
    </source>
</reference>